<feature type="region of interest" description="Disordered" evidence="1">
    <location>
        <begin position="1"/>
        <end position="43"/>
    </location>
</feature>
<sequence length="108" mass="12213">MDRVLGNKASSMPPPQSLSSSINKSMISEDIDSSEDSTQGTNKVKSGKYLSEIFRKLQVVYEDKCISKIRVVEWAKRFKEEHESVEDDLREAALTSYVCQPPVNCRDP</sequence>
<dbReference type="Proteomes" id="UP001152888">
    <property type="component" value="Unassembled WGS sequence"/>
</dbReference>
<protein>
    <submittedName>
        <fullName evidence="2">Uncharacterized protein</fullName>
    </submittedName>
</protein>
<reference evidence="2" key="1">
    <citation type="submission" date="2022-03" db="EMBL/GenBank/DDBJ databases">
        <authorList>
            <person name="Sayadi A."/>
        </authorList>
    </citation>
    <scope>NUCLEOTIDE SEQUENCE</scope>
</reference>
<evidence type="ECO:0000313" key="2">
    <source>
        <dbReference type="EMBL" id="CAH1966462.1"/>
    </source>
</evidence>
<dbReference type="EMBL" id="CAKOFQ010006734">
    <property type="protein sequence ID" value="CAH1966462.1"/>
    <property type="molecule type" value="Genomic_DNA"/>
</dbReference>
<name>A0A9P0K3A7_ACAOB</name>
<dbReference type="OrthoDB" id="6757479at2759"/>
<dbReference type="AlphaFoldDB" id="A0A9P0K3A7"/>
<gene>
    <name evidence="2" type="ORF">ACAOBT_LOCUS6858</name>
</gene>
<feature type="compositionally biased region" description="Low complexity" evidence="1">
    <location>
        <begin position="17"/>
        <end position="28"/>
    </location>
</feature>
<accession>A0A9P0K3A7</accession>
<comment type="caution">
    <text evidence="2">The sequence shown here is derived from an EMBL/GenBank/DDBJ whole genome shotgun (WGS) entry which is preliminary data.</text>
</comment>
<evidence type="ECO:0000313" key="3">
    <source>
        <dbReference type="Proteomes" id="UP001152888"/>
    </source>
</evidence>
<evidence type="ECO:0000256" key="1">
    <source>
        <dbReference type="SAM" id="MobiDB-lite"/>
    </source>
</evidence>
<keyword evidence="3" id="KW-1185">Reference proteome</keyword>
<proteinExistence type="predicted"/>
<organism evidence="2 3">
    <name type="scientific">Acanthoscelides obtectus</name>
    <name type="common">Bean weevil</name>
    <name type="synonym">Bruchus obtectus</name>
    <dbReference type="NCBI Taxonomy" id="200917"/>
    <lineage>
        <taxon>Eukaryota</taxon>
        <taxon>Metazoa</taxon>
        <taxon>Ecdysozoa</taxon>
        <taxon>Arthropoda</taxon>
        <taxon>Hexapoda</taxon>
        <taxon>Insecta</taxon>
        <taxon>Pterygota</taxon>
        <taxon>Neoptera</taxon>
        <taxon>Endopterygota</taxon>
        <taxon>Coleoptera</taxon>
        <taxon>Polyphaga</taxon>
        <taxon>Cucujiformia</taxon>
        <taxon>Chrysomeloidea</taxon>
        <taxon>Chrysomelidae</taxon>
        <taxon>Bruchinae</taxon>
        <taxon>Bruchini</taxon>
        <taxon>Acanthoscelides</taxon>
    </lineage>
</organism>